<dbReference type="RefSeq" id="XP_042924712.1">
    <property type="nucleotide sequence ID" value="XM_043062436.1"/>
</dbReference>
<dbReference type="OrthoDB" id="540365at2759"/>
<feature type="coiled-coil region" evidence="1">
    <location>
        <begin position="549"/>
        <end position="610"/>
    </location>
</feature>
<feature type="compositionally biased region" description="Acidic residues" evidence="2">
    <location>
        <begin position="802"/>
        <end position="822"/>
    </location>
</feature>
<dbReference type="PANTHER" id="PTHR43941:SF1">
    <property type="entry name" value="STRUCTURAL MAINTENANCE OF CHROMOSOMES PROTEIN 2"/>
    <property type="match status" value="1"/>
</dbReference>
<proteinExistence type="predicted"/>
<feature type="region of interest" description="Disordered" evidence="2">
    <location>
        <begin position="798"/>
        <end position="846"/>
    </location>
</feature>
<protein>
    <submittedName>
        <fullName evidence="3">Uncharacterized protein</fullName>
    </submittedName>
</protein>
<feature type="coiled-coil region" evidence="1">
    <location>
        <begin position="1592"/>
        <end position="1619"/>
    </location>
</feature>
<feature type="coiled-coil region" evidence="1">
    <location>
        <begin position="1133"/>
        <end position="1160"/>
    </location>
</feature>
<evidence type="ECO:0000256" key="2">
    <source>
        <dbReference type="SAM" id="MobiDB-lite"/>
    </source>
</evidence>
<gene>
    <name evidence="3" type="ORF">CHLRE_05g242858v5</name>
</gene>
<keyword evidence="4" id="KW-1185">Reference proteome</keyword>
<evidence type="ECO:0000313" key="3">
    <source>
        <dbReference type="EMBL" id="PNW83453.1"/>
    </source>
</evidence>
<dbReference type="PANTHER" id="PTHR43941">
    <property type="entry name" value="STRUCTURAL MAINTENANCE OF CHROMOSOMES PROTEIN 2"/>
    <property type="match status" value="1"/>
</dbReference>
<feature type="compositionally biased region" description="Low complexity" evidence="2">
    <location>
        <begin position="1171"/>
        <end position="1180"/>
    </location>
</feature>
<feature type="compositionally biased region" description="Acidic residues" evidence="2">
    <location>
        <begin position="1500"/>
        <end position="1510"/>
    </location>
</feature>
<dbReference type="EMBL" id="CM008966">
    <property type="protein sequence ID" value="PNW83453.1"/>
    <property type="molecule type" value="Genomic_DNA"/>
</dbReference>
<feature type="compositionally biased region" description="Low complexity" evidence="2">
    <location>
        <begin position="1480"/>
        <end position="1499"/>
    </location>
</feature>
<feature type="coiled-coil region" evidence="1">
    <location>
        <begin position="1655"/>
        <end position="1699"/>
    </location>
</feature>
<feature type="region of interest" description="Disordered" evidence="2">
    <location>
        <begin position="760"/>
        <end position="786"/>
    </location>
</feature>
<evidence type="ECO:0000313" key="4">
    <source>
        <dbReference type="Proteomes" id="UP000006906"/>
    </source>
</evidence>
<reference evidence="3 4" key="1">
    <citation type="journal article" date="2007" name="Science">
        <title>The Chlamydomonas genome reveals the evolution of key animal and plant functions.</title>
        <authorList>
            <person name="Merchant S.S."/>
            <person name="Prochnik S.E."/>
            <person name="Vallon O."/>
            <person name="Harris E.H."/>
            <person name="Karpowicz S.J."/>
            <person name="Witman G.B."/>
            <person name="Terry A."/>
            <person name="Salamov A."/>
            <person name="Fritz-Laylin L.K."/>
            <person name="Marechal-Drouard L."/>
            <person name="Marshall W.F."/>
            <person name="Qu L.H."/>
            <person name="Nelson D.R."/>
            <person name="Sanderfoot A.A."/>
            <person name="Spalding M.H."/>
            <person name="Kapitonov V.V."/>
            <person name="Ren Q."/>
            <person name="Ferris P."/>
            <person name="Lindquist E."/>
            <person name="Shapiro H."/>
            <person name="Lucas S.M."/>
            <person name="Grimwood J."/>
            <person name="Schmutz J."/>
            <person name="Cardol P."/>
            <person name="Cerutti H."/>
            <person name="Chanfreau G."/>
            <person name="Chen C.L."/>
            <person name="Cognat V."/>
            <person name="Croft M.T."/>
            <person name="Dent R."/>
            <person name="Dutcher S."/>
            <person name="Fernandez E."/>
            <person name="Fukuzawa H."/>
            <person name="Gonzalez-Ballester D."/>
            <person name="Gonzalez-Halphen D."/>
            <person name="Hallmann A."/>
            <person name="Hanikenne M."/>
            <person name="Hippler M."/>
            <person name="Inwood W."/>
            <person name="Jabbari K."/>
            <person name="Kalanon M."/>
            <person name="Kuras R."/>
            <person name="Lefebvre P.A."/>
            <person name="Lemaire S.D."/>
            <person name="Lobanov A.V."/>
            <person name="Lohr M."/>
            <person name="Manuell A."/>
            <person name="Meier I."/>
            <person name="Mets L."/>
            <person name="Mittag M."/>
            <person name="Mittelmeier T."/>
            <person name="Moroney J.V."/>
            <person name="Moseley J."/>
            <person name="Napoli C."/>
            <person name="Nedelcu A.M."/>
            <person name="Niyogi K."/>
            <person name="Novoselov S.V."/>
            <person name="Paulsen I.T."/>
            <person name="Pazour G."/>
            <person name="Purton S."/>
            <person name="Ral J.P."/>
            <person name="Riano-Pachon D.M."/>
            <person name="Riekhof W."/>
            <person name="Rymarquis L."/>
            <person name="Schroda M."/>
            <person name="Stern D."/>
            <person name="Umen J."/>
            <person name="Willows R."/>
            <person name="Wilson N."/>
            <person name="Zimmer S.L."/>
            <person name="Allmer J."/>
            <person name="Balk J."/>
            <person name="Bisova K."/>
            <person name="Chen C.J."/>
            <person name="Elias M."/>
            <person name="Gendler K."/>
            <person name="Hauser C."/>
            <person name="Lamb M.R."/>
            <person name="Ledford H."/>
            <person name="Long J.C."/>
            <person name="Minagawa J."/>
            <person name="Page M.D."/>
            <person name="Pan J."/>
            <person name="Pootakham W."/>
            <person name="Roje S."/>
            <person name="Rose A."/>
            <person name="Stahlberg E."/>
            <person name="Terauchi A.M."/>
            <person name="Yang P."/>
            <person name="Ball S."/>
            <person name="Bowler C."/>
            <person name="Dieckmann C.L."/>
            <person name="Gladyshev V.N."/>
            <person name="Green P."/>
            <person name="Jorgensen R."/>
            <person name="Mayfield S."/>
            <person name="Mueller-Roeber B."/>
            <person name="Rajamani S."/>
            <person name="Sayre R.T."/>
            <person name="Brokstein P."/>
            <person name="Dubchak I."/>
            <person name="Goodstein D."/>
            <person name="Hornick L."/>
            <person name="Huang Y.W."/>
            <person name="Jhaveri J."/>
            <person name="Luo Y."/>
            <person name="Martinez D."/>
            <person name="Ngau W.C."/>
            <person name="Otillar B."/>
            <person name="Poliakov A."/>
            <person name="Porter A."/>
            <person name="Szajkowski L."/>
            <person name="Werner G."/>
            <person name="Zhou K."/>
            <person name="Grigoriev I.V."/>
            <person name="Rokhsar D.S."/>
            <person name="Grossman A.R."/>
        </authorList>
    </citation>
    <scope>NUCLEOTIDE SEQUENCE [LARGE SCALE GENOMIC DNA]</scope>
    <source>
        <strain evidence="4">CC-503</strain>
    </source>
</reference>
<evidence type="ECO:0000256" key="1">
    <source>
        <dbReference type="SAM" id="Coils"/>
    </source>
</evidence>
<dbReference type="GeneID" id="66053459"/>
<feature type="region of interest" description="Disordered" evidence="2">
    <location>
        <begin position="2455"/>
        <end position="2475"/>
    </location>
</feature>
<feature type="coiled-coil region" evidence="1">
    <location>
        <begin position="451"/>
        <end position="478"/>
    </location>
</feature>
<dbReference type="KEGG" id="cre:CHLRE_05g242858v5"/>
<feature type="region of interest" description="Disordered" evidence="2">
    <location>
        <begin position="1480"/>
        <end position="1510"/>
    </location>
</feature>
<feature type="coiled-coil region" evidence="1">
    <location>
        <begin position="689"/>
        <end position="720"/>
    </location>
</feature>
<dbReference type="Gramene" id="PNW83453">
    <property type="protein sequence ID" value="PNW83453"/>
    <property type="gene ID" value="CHLRE_05g242858v5"/>
</dbReference>
<dbReference type="OMA" id="LEMQFRR"/>
<organism evidence="3 4">
    <name type="scientific">Chlamydomonas reinhardtii</name>
    <name type="common">Chlamydomonas smithii</name>
    <dbReference type="NCBI Taxonomy" id="3055"/>
    <lineage>
        <taxon>Eukaryota</taxon>
        <taxon>Viridiplantae</taxon>
        <taxon>Chlorophyta</taxon>
        <taxon>core chlorophytes</taxon>
        <taxon>Chlorophyceae</taxon>
        <taxon>CS clade</taxon>
        <taxon>Chlamydomonadales</taxon>
        <taxon>Chlamydomonadaceae</taxon>
        <taxon>Chlamydomonas</taxon>
    </lineage>
</organism>
<feature type="compositionally biased region" description="Low complexity" evidence="2">
    <location>
        <begin position="2272"/>
        <end position="2281"/>
    </location>
</feature>
<feature type="region of interest" description="Disordered" evidence="2">
    <location>
        <begin position="1846"/>
        <end position="1872"/>
    </location>
</feature>
<dbReference type="InParanoid" id="A0A2K3DSE3"/>
<feature type="region of interest" description="Disordered" evidence="2">
    <location>
        <begin position="1889"/>
        <end position="1913"/>
    </location>
</feature>
<feature type="compositionally biased region" description="Gly residues" evidence="2">
    <location>
        <begin position="2465"/>
        <end position="2475"/>
    </location>
</feature>
<feature type="compositionally biased region" description="Low complexity" evidence="2">
    <location>
        <begin position="1846"/>
        <end position="1860"/>
    </location>
</feature>
<dbReference type="Gene3D" id="1.10.287.1490">
    <property type="match status" value="1"/>
</dbReference>
<feature type="region of interest" description="Disordered" evidence="2">
    <location>
        <begin position="1171"/>
        <end position="1194"/>
    </location>
</feature>
<sequence length="2475" mass="247692">MREQLDAVRSTLNTLAGPGAGIAGPASGVTAAPGTSHPPLEVVLTDIASKLGTIEGLYGSLTERLDSSERHIKNLQHFSASTIHETARLVDYVGGRATTPSRATSMAGGAGSMGLGPSVNLRGRHMAGGVPTTPTPVTGGAAGARSALHILEQGPNHMGATLQQHAAQIHKLIAGLDFLEAHIIRQDQMVESLQKQVTTGSPAGVAADGGRIPSELSVRMHDMSELLNKLRSHMYKVEKKSAGGEQALAALTARLEALAERLRAVEDRGGGEGGAGSGSAHRSSHEGDLSSTQQTLHELASAQAELRGMVLDVGRDVAQLRDQVEAQLQQADSQPQAAGVSAAEGAEMRRQLAFLMAQVPVLVAENGELKTAVASLRRRLPDLDATRDQVDSMERELAALQSAAGASGLRGPAADVVADAAEEGLRRVAAVEEQLAGLTGRVEGLVSREELQSVATAAAAAEQELAALRERRETAAERRASMPGADAAALSAEVAAAAKADLMEHVGRMRERLEVSAAAAEAAALRSKEMAEEAAAQCTEAVEAAAARLAEVEASAADMAANAEEAVRKAGTAAAASAAAALQESVLAMVAGVEQEQGALKQQLANLAAQVSEEQAAISAGLSQVQEQVAAATSAAMDAATCAQLVQQAQAEQGSRADPTEALQEVQDQLREQVGAVMEGLKGRVEAALQQVDEQLAAAAAASEAALQELRGAAADAAERGDLALASVEGLRAELILLTGQADVTSTRLEALEAAVGVDPRSSVAASPLGGEQAAGRRVSASDLEEAAAAEVEAEALAAAEEAADAGGEEEEAEEDGAEGEDGAAAGGRSAARAAPRVAAQGGGGGGGGGGLLDLVAQLRARVGGLEGAVEAAAADMDGVRGQLVASKQDAEDAIQQATSRLASEVAGLTQAVGAMDERVASAASTFDSMAAASGVLQRRAEQQAASTAALEAQLQQLKVKLEEEVVDRVQETSQALASLTSRISRDYVNREQLGAIFQARADMKRAVDELASVFDTGRLVREASSDDVAVQAPSRSGSVAARNGNGEEGAVLSPRLVQALEDLAGKQAELEQQVKLALYRSESMVRHEQLNSIQQAMVTLEMQFRRMGAAPPASPQHPAALPPLPPASTAAVAAAAAAAEAAQQELAELRARVAALEAAVPSAATSGAAASPATAASHGLGQGHGAAGHHRRTASRDSAFVHLCLSPADPAAVAAGGESPLRVRLLVEAVSTQDGAGTDADMSVAEPSLSQLLVAEEAEEAEAGAGGEAEGTSLQAALAVAEEVRQLRGVLGDLTELCAGLQDQVTHAAESRKVLEETVSELQERLDSQVAATASSLALMATMATDQHDQHKQRSAARLETAARLEAAAAAGRSSRSLGLGLAVGGSEEGDDDGGEGLDTLSTLARTVNMLAARLQAAEDQLEAAFVVRTPRSPTSRAAVAAAAAAAAASAAAAAAAAAEVSGEEADVEADVEAAGAAEAGAEAAAGSGSGAAGAATSAEDDGEEEDEEGRVLGLGLMVPVVPREMERQLGALQGAVQELAAVVGRLGGRVESLEEAGALEDVRAAAAEVVLEAIPGAIAQQLESVLGRQAEQAADAARRAEAEADAARAAAAEAAAARETVEEVAVVVRGAVAVAEAAREAAAAREEAAAVALDAVESAVREAAVEAEAARNSVVDAEAARQAAQEAQAAAEAAAAVVAAAQPAAPASAGADPALAESLQAACVAAAVSAAREAAVEAAVLAARDAAAVATQRAVGAAQEAATEAIAAAAVRASSPRGRPDDAGVAAGLAAVTAEVKEVQSGLSSVTARLNDVDSLRDQLEALAEQVRYAAAVASAADANAAAAAADPSQPAPQSQAPDTPPFNSDGGSAAAATVAGMFSPSATAVIIPPSRTPRMSGAGASPMGGRAAGTAAATASQQAAFLARLVEVVKRQSGRLHAQYSDAEETGTALAAVDSRLDEAQAALAAADVRDVNSPAFAETLVTVLEQVAALRFIGSQTHPAVQQMVLHHENRLDEIAEQLKALATGLPASNGAGAAAADGGARPAADTGAATAALAEEVVGVVRRLGRLESELGTVAGHTAALDKALGSVLEAVRGLGAAPAPAPAGEEAQAEADQAAGNANANVAVAGFSSSASSVEVAALGAKVQLLEEVLESRLGGLREEVRAAIDTATGVAAGGGGGGGGGGLGMSLASASDLAALDGRVAALHTAASNMRNRLLAVQEYVDSTQGMIKDMHVAVGSLHRRIDGLEAAAAEQVGGGWGGGGAADGSGPASGRASVSGEPSSLKEVQSELLRLEHRLLAAEGSALESAHGLASLKALAPRLAEAEARLADASGKLAAALGGSGSASSGIPAPPSGVTLPSVAAGLRALERRVACRLEAGVVALEGLTGALGAASRIERESTANPFKAISAAVNNPVVAALEKKVEAVRAELAAAAGLLLDDLRRDARERPPSLDLSAHGGAGGGLTFRP</sequence>
<feature type="compositionally biased region" description="Low complexity" evidence="2">
    <location>
        <begin position="823"/>
        <end position="840"/>
    </location>
</feature>
<feature type="region of interest" description="Disordered" evidence="2">
    <location>
        <begin position="2263"/>
        <end position="2287"/>
    </location>
</feature>
<name>A0A2K3DSE3_CHLRE</name>
<keyword evidence="1" id="KW-0175">Coiled coil</keyword>
<feature type="coiled-coil region" evidence="1">
    <location>
        <begin position="941"/>
        <end position="968"/>
    </location>
</feature>
<feature type="coiled-coil region" evidence="1">
    <location>
        <begin position="1306"/>
        <end position="1333"/>
    </location>
</feature>
<accession>A0A2K3DSE3</accession>
<feature type="region of interest" description="Disordered" evidence="2">
    <location>
        <begin position="267"/>
        <end position="293"/>
    </location>
</feature>
<dbReference type="Proteomes" id="UP000006906">
    <property type="component" value="Chromosome 5"/>
</dbReference>